<name>A0ABP8E5J7_9MICO</name>
<feature type="domain" description="Major facilitator superfamily (MFS) profile" evidence="9">
    <location>
        <begin position="23"/>
        <end position="505"/>
    </location>
</feature>
<feature type="transmembrane region" description="Helical" evidence="8">
    <location>
        <begin position="114"/>
        <end position="135"/>
    </location>
</feature>
<feature type="transmembrane region" description="Helical" evidence="8">
    <location>
        <begin position="478"/>
        <end position="500"/>
    </location>
</feature>
<dbReference type="SUPFAM" id="SSF103473">
    <property type="entry name" value="MFS general substrate transporter"/>
    <property type="match status" value="1"/>
</dbReference>
<dbReference type="NCBIfam" id="TIGR00711">
    <property type="entry name" value="efflux_EmrB"/>
    <property type="match status" value="1"/>
</dbReference>
<evidence type="ECO:0000256" key="4">
    <source>
        <dbReference type="ARBA" id="ARBA00022692"/>
    </source>
</evidence>
<keyword evidence="2" id="KW-0813">Transport</keyword>
<comment type="caution">
    <text evidence="10">The sequence shown here is derived from an EMBL/GenBank/DDBJ whole genome shotgun (WGS) entry which is preliminary data.</text>
</comment>
<dbReference type="PROSITE" id="PS50850">
    <property type="entry name" value="MFS"/>
    <property type="match status" value="1"/>
</dbReference>
<evidence type="ECO:0000313" key="10">
    <source>
        <dbReference type="EMBL" id="GAA4267481.1"/>
    </source>
</evidence>
<evidence type="ECO:0000256" key="2">
    <source>
        <dbReference type="ARBA" id="ARBA00022448"/>
    </source>
</evidence>
<feature type="compositionally biased region" description="Low complexity" evidence="7">
    <location>
        <begin position="578"/>
        <end position="606"/>
    </location>
</feature>
<feature type="transmembrane region" description="Helical" evidence="8">
    <location>
        <begin position="147"/>
        <end position="170"/>
    </location>
</feature>
<feature type="transmembrane region" description="Helical" evidence="8">
    <location>
        <begin position="20"/>
        <end position="45"/>
    </location>
</feature>
<reference evidence="11" key="1">
    <citation type="journal article" date="2019" name="Int. J. Syst. Evol. Microbiol.">
        <title>The Global Catalogue of Microorganisms (GCM) 10K type strain sequencing project: providing services to taxonomists for standard genome sequencing and annotation.</title>
        <authorList>
            <consortium name="The Broad Institute Genomics Platform"/>
            <consortium name="The Broad Institute Genome Sequencing Center for Infectious Disease"/>
            <person name="Wu L."/>
            <person name="Ma J."/>
        </authorList>
    </citation>
    <scope>NUCLEOTIDE SEQUENCE [LARGE SCALE GENOMIC DNA]</scope>
    <source>
        <strain evidence="11">JCM 17442</strain>
    </source>
</reference>
<keyword evidence="6 8" id="KW-0472">Membrane</keyword>
<dbReference type="RefSeq" id="WP_344797791.1">
    <property type="nucleotide sequence ID" value="NZ_BAABAU010000004.1"/>
</dbReference>
<feature type="transmembrane region" description="Helical" evidence="8">
    <location>
        <begin position="244"/>
        <end position="265"/>
    </location>
</feature>
<feature type="transmembrane region" description="Helical" evidence="8">
    <location>
        <begin position="317"/>
        <end position="338"/>
    </location>
</feature>
<feature type="transmembrane region" description="Helical" evidence="8">
    <location>
        <begin position="427"/>
        <end position="446"/>
    </location>
</feature>
<keyword evidence="5 8" id="KW-1133">Transmembrane helix</keyword>
<accession>A0ABP8E5J7</accession>
<dbReference type="Pfam" id="PF07690">
    <property type="entry name" value="MFS_1"/>
    <property type="match status" value="1"/>
</dbReference>
<sequence>MTNATAVAGKAPAPAIPKTAWRALIVLLMGMFIALLDTTIVNVALPTIRTSLDASESTLSWIISGYALAFGLALIPAGRIGDRVGHKWVFFTGIALFTAASFACGIAQSDEQLVIFRVIQGLAGGIYVPAVTAFIQLLFPPQARGKAFAIMGSVIGVSSALGPIVGGLLIQAFGDANGWRTVFYVNLPIGVATLVLAAILLPKRDPSQPRPPAGLDWIGVVLVSGALVALLVPLIQGQDEGWPLWTYLTIAGGVVLLALFALWEVRLTRRGGSALVPPSLFKHPQFTGGVILALVYFAAFTSIFFTISLLWQSGLQHSALASGAVTIPFAVGSILGSSQSNRLSSRLGRNVLIIGTALVAVSLISMWLIFLNVDGPSLTNWMLLAPLFVGGLGNGLFIAPNAQFIVATVDRRDAGSGSAVIAAIQRVGSAVGIAVIGSVLFGTLVIDKPGAPTSNSAAAVAAVKRQAAENVATGFTNAAAHAMMVSAIFAVVAFALVFALPKRVGAPGGGHGGGAGGGARGAADGAAGGSAGGSTAGSKRGAAPTAGGAQTPAVGGAPAEPVGARGASAEAPTSPEVGGAPTHGAHAADPAHPAEPVHAGHGSHVAAPEHGHGAHAAEVEPDSGEPKA</sequence>
<dbReference type="InterPro" id="IPR036259">
    <property type="entry name" value="MFS_trans_sf"/>
</dbReference>
<feature type="compositionally biased region" description="Gly residues" evidence="7">
    <location>
        <begin position="510"/>
        <end position="535"/>
    </location>
</feature>
<comment type="subcellular location">
    <subcellularLocation>
        <location evidence="1">Cell membrane</location>
        <topology evidence="1">Multi-pass membrane protein</topology>
    </subcellularLocation>
</comment>
<evidence type="ECO:0000259" key="9">
    <source>
        <dbReference type="PROSITE" id="PS50850"/>
    </source>
</evidence>
<feature type="region of interest" description="Disordered" evidence="7">
    <location>
        <begin position="510"/>
        <end position="628"/>
    </location>
</feature>
<feature type="transmembrane region" description="Helical" evidence="8">
    <location>
        <begin position="286"/>
        <end position="311"/>
    </location>
</feature>
<evidence type="ECO:0000256" key="6">
    <source>
        <dbReference type="ARBA" id="ARBA00023136"/>
    </source>
</evidence>
<evidence type="ECO:0000256" key="1">
    <source>
        <dbReference type="ARBA" id="ARBA00004651"/>
    </source>
</evidence>
<evidence type="ECO:0000256" key="8">
    <source>
        <dbReference type="SAM" id="Phobius"/>
    </source>
</evidence>
<evidence type="ECO:0000256" key="3">
    <source>
        <dbReference type="ARBA" id="ARBA00022475"/>
    </source>
</evidence>
<feature type="transmembrane region" description="Helical" evidence="8">
    <location>
        <begin position="57"/>
        <end position="76"/>
    </location>
</feature>
<keyword evidence="11" id="KW-1185">Reference proteome</keyword>
<dbReference type="Gene3D" id="1.20.1250.20">
    <property type="entry name" value="MFS general substrate transporter like domains"/>
    <property type="match status" value="1"/>
</dbReference>
<feature type="transmembrane region" description="Helical" evidence="8">
    <location>
        <begin position="213"/>
        <end position="232"/>
    </location>
</feature>
<organism evidence="10 11">
    <name type="scientific">Frondihabitans peucedani</name>
    <dbReference type="NCBI Taxonomy" id="598626"/>
    <lineage>
        <taxon>Bacteria</taxon>
        <taxon>Bacillati</taxon>
        <taxon>Actinomycetota</taxon>
        <taxon>Actinomycetes</taxon>
        <taxon>Micrococcales</taxon>
        <taxon>Microbacteriaceae</taxon>
        <taxon>Frondihabitans</taxon>
    </lineage>
</organism>
<dbReference type="PRINTS" id="PR01036">
    <property type="entry name" value="TCRTETB"/>
</dbReference>
<evidence type="ECO:0000313" key="11">
    <source>
        <dbReference type="Proteomes" id="UP001501594"/>
    </source>
</evidence>
<dbReference type="InterPro" id="IPR020846">
    <property type="entry name" value="MFS_dom"/>
</dbReference>
<gene>
    <name evidence="10" type="ORF">GCM10022256_30930</name>
</gene>
<proteinExistence type="predicted"/>
<evidence type="ECO:0000256" key="5">
    <source>
        <dbReference type="ARBA" id="ARBA00022989"/>
    </source>
</evidence>
<feature type="compositionally biased region" description="Low complexity" evidence="7">
    <location>
        <begin position="536"/>
        <end position="567"/>
    </location>
</feature>
<evidence type="ECO:0000256" key="7">
    <source>
        <dbReference type="SAM" id="MobiDB-lite"/>
    </source>
</evidence>
<keyword evidence="3" id="KW-1003">Cell membrane</keyword>
<dbReference type="Proteomes" id="UP001501594">
    <property type="component" value="Unassembled WGS sequence"/>
</dbReference>
<dbReference type="PANTHER" id="PTHR42718">
    <property type="entry name" value="MAJOR FACILITATOR SUPERFAMILY MULTIDRUG TRANSPORTER MFSC"/>
    <property type="match status" value="1"/>
</dbReference>
<dbReference type="InterPro" id="IPR011701">
    <property type="entry name" value="MFS"/>
</dbReference>
<feature type="transmembrane region" description="Helical" evidence="8">
    <location>
        <begin position="182"/>
        <end position="201"/>
    </location>
</feature>
<dbReference type="PANTHER" id="PTHR42718:SF39">
    <property type="entry name" value="ACTINORHODIN TRANSPORTER-RELATED"/>
    <property type="match status" value="1"/>
</dbReference>
<feature type="transmembrane region" description="Helical" evidence="8">
    <location>
        <begin position="383"/>
        <end position="406"/>
    </location>
</feature>
<protein>
    <submittedName>
        <fullName evidence="10">MFS transporter</fullName>
    </submittedName>
</protein>
<feature type="transmembrane region" description="Helical" evidence="8">
    <location>
        <begin position="88"/>
        <end position="108"/>
    </location>
</feature>
<feature type="transmembrane region" description="Helical" evidence="8">
    <location>
        <begin position="350"/>
        <end position="371"/>
    </location>
</feature>
<dbReference type="Gene3D" id="1.20.1720.10">
    <property type="entry name" value="Multidrug resistance protein D"/>
    <property type="match status" value="1"/>
</dbReference>
<dbReference type="InterPro" id="IPR004638">
    <property type="entry name" value="EmrB-like"/>
</dbReference>
<dbReference type="EMBL" id="BAABAU010000004">
    <property type="protein sequence ID" value="GAA4267481.1"/>
    <property type="molecule type" value="Genomic_DNA"/>
</dbReference>
<dbReference type="CDD" id="cd17321">
    <property type="entry name" value="MFS_MMR_MDR_like"/>
    <property type="match status" value="1"/>
</dbReference>
<keyword evidence="4 8" id="KW-0812">Transmembrane</keyword>
<feature type="compositionally biased region" description="Basic and acidic residues" evidence="7">
    <location>
        <begin position="607"/>
        <end position="628"/>
    </location>
</feature>